<dbReference type="AlphaFoldDB" id="A0A6J6DCF2"/>
<evidence type="ECO:0000256" key="3">
    <source>
        <dbReference type="ARBA" id="ARBA00022619"/>
    </source>
</evidence>
<keyword evidence="8" id="KW-0511">Multifunctional enzyme</keyword>
<dbReference type="PROSITE" id="PS00903">
    <property type="entry name" value="CYT_DCMP_DEAMINASES_1"/>
    <property type="match status" value="1"/>
</dbReference>
<dbReference type="NCBIfam" id="TIGR00326">
    <property type="entry name" value="eubact_ribD"/>
    <property type="match status" value="1"/>
</dbReference>
<dbReference type="GO" id="GO:0008703">
    <property type="term" value="F:5-amino-6-(5-phosphoribosylamino)uracil reductase activity"/>
    <property type="evidence" value="ECO:0007669"/>
    <property type="project" value="InterPro"/>
</dbReference>
<comment type="pathway">
    <text evidence="2">Cofactor biosynthesis; riboflavin biosynthesis; 5-amino-6-(D-ribitylamino)uracil from GTP: step 3/4.</text>
</comment>
<dbReference type="InterPro" id="IPR002734">
    <property type="entry name" value="RibDG_C"/>
</dbReference>
<sequence length="347" mass="36029">MNATNTPRVALAAGMARALELATKGPMAGGNPRVGCVLLDGTDAICAEGWHEGSGTPHAEIMAMATARAAGISTEGLTAVVTLEPCAHTGKTGPCAEALVEAGIARVVFSVDDPGVDSSGGAQVLEGAGIEVVRGFMNQEGVALIERWHHSVSSGRPWVTLKWAMSWDGRAAAADGTSQWITGPATREKVHQDRSEHDAIVVGTNTVLVDDPSLTARTSSGDLHNHQPLAVVAGNTEVPQGAKIRSHPGGFRRVPGHDPHAVLAQLFSEGIRSVYVEGGPTLASAFIKAGIVDEIHITVGPMLIGGPMMAVRDLGVNTMPEVIGLDIRDITRLGDDVVVTARPRSGK</sequence>
<dbReference type="PANTHER" id="PTHR38011">
    <property type="entry name" value="DIHYDROFOLATE REDUCTASE FAMILY PROTEIN (AFU_ORTHOLOGUE AFUA_8G06820)"/>
    <property type="match status" value="1"/>
</dbReference>
<proteinExistence type="predicted"/>
<dbReference type="InterPro" id="IPR016193">
    <property type="entry name" value="Cytidine_deaminase-like"/>
</dbReference>
<evidence type="ECO:0000256" key="2">
    <source>
        <dbReference type="ARBA" id="ARBA00004910"/>
    </source>
</evidence>
<dbReference type="GO" id="GO:0008835">
    <property type="term" value="F:diaminohydroxyphosphoribosylaminopyrimidine deaminase activity"/>
    <property type="evidence" value="ECO:0007669"/>
    <property type="project" value="InterPro"/>
</dbReference>
<organism evidence="10">
    <name type="scientific">freshwater metagenome</name>
    <dbReference type="NCBI Taxonomy" id="449393"/>
    <lineage>
        <taxon>unclassified sequences</taxon>
        <taxon>metagenomes</taxon>
        <taxon>ecological metagenomes</taxon>
    </lineage>
</organism>
<gene>
    <name evidence="10" type="ORF">UFOPK1684_00139</name>
</gene>
<keyword evidence="7" id="KW-0560">Oxidoreductase</keyword>
<dbReference type="Pfam" id="PF00383">
    <property type="entry name" value="dCMP_cyt_deam_1"/>
    <property type="match status" value="1"/>
</dbReference>
<accession>A0A6J6DCF2</accession>
<dbReference type="InterPro" id="IPR024072">
    <property type="entry name" value="DHFR-like_dom_sf"/>
</dbReference>
<dbReference type="UniPathway" id="UPA00275">
    <property type="reaction ID" value="UER00401"/>
</dbReference>
<dbReference type="Pfam" id="PF01872">
    <property type="entry name" value="RibD_C"/>
    <property type="match status" value="1"/>
</dbReference>
<dbReference type="Gene3D" id="3.40.140.10">
    <property type="entry name" value="Cytidine Deaminase, domain 2"/>
    <property type="match status" value="1"/>
</dbReference>
<evidence type="ECO:0000256" key="6">
    <source>
        <dbReference type="ARBA" id="ARBA00022857"/>
    </source>
</evidence>
<dbReference type="Gene3D" id="3.40.430.10">
    <property type="entry name" value="Dihydrofolate Reductase, subunit A"/>
    <property type="match status" value="1"/>
</dbReference>
<evidence type="ECO:0000256" key="4">
    <source>
        <dbReference type="ARBA" id="ARBA00022723"/>
    </source>
</evidence>
<keyword evidence="5" id="KW-0862">Zinc</keyword>
<evidence type="ECO:0000256" key="7">
    <source>
        <dbReference type="ARBA" id="ARBA00023002"/>
    </source>
</evidence>
<dbReference type="CDD" id="cd01284">
    <property type="entry name" value="Riboflavin_deaminase-reductase"/>
    <property type="match status" value="1"/>
</dbReference>
<dbReference type="InterPro" id="IPR002125">
    <property type="entry name" value="CMP_dCMP_dom"/>
</dbReference>
<protein>
    <submittedName>
        <fullName evidence="10">Unannotated protein</fullName>
    </submittedName>
</protein>
<evidence type="ECO:0000256" key="1">
    <source>
        <dbReference type="ARBA" id="ARBA00004882"/>
    </source>
</evidence>
<keyword evidence="4" id="KW-0479">Metal-binding</keyword>
<dbReference type="SUPFAM" id="SSF53597">
    <property type="entry name" value="Dihydrofolate reductase-like"/>
    <property type="match status" value="1"/>
</dbReference>
<dbReference type="InterPro" id="IPR004794">
    <property type="entry name" value="Eubact_RibD"/>
</dbReference>
<dbReference type="EMBL" id="CAEZTM010000003">
    <property type="protein sequence ID" value="CAB4561657.1"/>
    <property type="molecule type" value="Genomic_DNA"/>
</dbReference>
<dbReference type="GO" id="GO:0008270">
    <property type="term" value="F:zinc ion binding"/>
    <property type="evidence" value="ECO:0007669"/>
    <property type="project" value="InterPro"/>
</dbReference>
<feature type="domain" description="CMP/dCMP-type deaminase" evidence="9">
    <location>
        <begin position="9"/>
        <end position="125"/>
    </location>
</feature>
<comment type="pathway">
    <text evidence="1">Cofactor biosynthesis; riboflavin biosynthesis; 5-amino-6-(D-ribitylamino)uracil from GTP: step 2/4.</text>
</comment>
<evidence type="ECO:0000256" key="8">
    <source>
        <dbReference type="ARBA" id="ARBA00023268"/>
    </source>
</evidence>
<dbReference type="InterPro" id="IPR016192">
    <property type="entry name" value="APOBEC/CMP_deaminase_Zn-bd"/>
</dbReference>
<evidence type="ECO:0000256" key="5">
    <source>
        <dbReference type="ARBA" id="ARBA00022833"/>
    </source>
</evidence>
<name>A0A6J6DCF2_9ZZZZ</name>
<dbReference type="PANTHER" id="PTHR38011:SF7">
    <property type="entry name" value="2,5-DIAMINO-6-RIBOSYLAMINO-4(3H)-PYRIMIDINONE 5'-PHOSPHATE REDUCTASE"/>
    <property type="match status" value="1"/>
</dbReference>
<dbReference type="PROSITE" id="PS51747">
    <property type="entry name" value="CYT_DCMP_DEAMINASES_2"/>
    <property type="match status" value="1"/>
</dbReference>
<dbReference type="InterPro" id="IPR050765">
    <property type="entry name" value="Riboflavin_Biosynth_HTPR"/>
</dbReference>
<dbReference type="GO" id="GO:0009231">
    <property type="term" value="P:riboflavin biosynthetic process"/>
    <property type="evidence" value="ECO:0007669"/>
    <property type="project" value="UniProtKB-UniPathway"/>
</dbReference>
<reference evidence="10" key="1">
    <citation type="submission" date="2020-05" db="EMBL/GenBank/DDBJ databases">
        <authorList>
            <person name="Chiriac C."/>
            <person name="Salcher M."/>
            <person name="Ghai R."/>
            <person name="Kavagutti S V."/>
        </authorList>
    </citation>
    <scope>NUCLEOTIDE SEQUENCE</scope>
</reference>
<evidence type="ECO:0000259" key="9">
    <source>
        <dbReference type="PROSITE" id="PS51747"/>
    </source>
</evidence>
<evidence type="ECO:0000313" key="10">
    <source>
        <dbReference type="EMBL" id="CAB4561657.1"/>
    </source>
</evidence>
<dbReference type="PIRSF" id="PIRSF006769">
    <property type="entry name" value="RibD"/>
    <property type="match status" value="1"/>
</dbReference>
<keyword evidence="3" id="KW-0686">Riboflavin biosynthesis</keyword>
<keyword evidence="6" id="KW-0521">NADP</keyword>
<dbReference type="SUPFAM" id="SSF53927">
    <property type="entry name" value="Cytidine deaminase-like"/>
    <property type="match status" value="1"/>
</dbReference>